<dbReference type="Gene3D" id="3.30.65.10">
    <property type="entry name" value="Bacterial Topoisomerase I, domain 1"/>
    <property type="match status" value="2"/>
</dbReference>
<dbReference type="GO" id="GO:0006265">
    <property type="term" value="P:DNA topological change"/>
    <property type="evidence" value="ECO:0007669"/>
    <property type="project" value="InterPro"/>
</dbReference>
<gene>
    <name evidence="2" type="ORF">GPUN_2362</name>
</gene>
<proteinExistence type="predicted"/>
<dbReference type="GO" id="GO:0005694">
    <property type="term" value="C:chromosome"/>
    <property type="evidence" value="ECO:0007669"/>
    <property type="project" value="InterPro"/>
</dbReference>
<evidence type="ECO:0000313" key="2">
    <source>
        <dbReference type="EMBL" id="GAB56477.1"/>
    </source>
</evidence>
<feature type="domain" description="DNA topoisomerase type IA zn finger" evidence="1">
    <location>
        <begin position="118"/>
        <end position="153"/>
    </location>
</feature>
<dbReference type="Proteomes" id="UP000053586">
    <property type="component" value="Unassembled WGS sequence"/>
</dbReference>
<dbReference type="eggNOG" id="COG0551">
    <property type="taxonomic scope" value="Bacteria"/>
</dbReference>
<dbReference type="RefSeq" id="WP_006006659.1">
    <property type="nucleotide sequence ID" value="NZ_BAET01000030.1"/>
</dbReference>
<dbReference type="GO" id="GO:0003917">
    <property type="term" value="F:DNA topoisomerase type I (single strand cut, ATP-independent) activity"/>
    <property type="evidence" value="ECO:0007669"/>
    <property type="project" value="InterPro"/>
</dbReference>
<dbReference type="STRING" id="56804.BAE46_08560"/>
<protein>
    <recommendedName>
        <fullName evidence="1">DNA topoisomerase type IA zn finger domain-containing protein</fullName>
    </recommendedName>
</protein>
<dbReference type="GO" id="GO:0003677">
    <property type="term" value="F:DNA binding"/>
    <property type="evidence" value="ECO:0007669"/>
    <property type="project" value="InterPro"/>
</dbReference>
<dbReference type="PANTHER" id="PTHR42785:SF1">
    <property type="entry name" value="DNA TOPOISOMERASE"/>
    <property type="match status" value="1"/>
</dbReference>
<feature type="domain" description="DNA topoisomerase type IA zn finger" evidence="1">
    <location>
        <begin position="72"/>
        <end position="106"/>
    </location>
</feature>
<reference evidence="2 3" key="1">
    <citation type="journal article" date="2012" name="J. Bacteriol.">
        <title>Genome sequence of proteorhodopsin-containing sea ice bacterium Glaciecola punicea ACAM 611T.</title>
        <authorList>
            <person name="Qin Q.-L."/>
            <person name="Xie B.-B."/>
            <person name="Shu Y.-L."/>
            <person name="Rong J.-C."/>
            <person name="Zhao D.-L."/>
            <person name="Zhang X.-Y."/>
            <person name="Chen X.-L."/>
            <person name="Zhou B.-C."/>
            <person name="Zhanga Y.-Z."/>
        </authorList>
    </citation>
    <scope>NUCLEOTIDE SEQUENCE [LARGE SCALE GENOMIC DNA]</scope>
    <source>
        <strain evidence="2 3">ACAM 611</strain>
    </source>
</reference>
<dbReference type="InterPro" id="IPR000380">
    <property type="entry name" value="Topo_IA"/>
</dbReference>
<evidence type="ECO:0000313" key="3">
    <source>
        <dbReference type="Proteomes" id="UP000053586"/>
    </source>
</evidence>
<dbReference type="SUPFAM" id="SSF57783">
    <property type="entry name" value="Zinc beta-ribbon"/>
    <property type="match status" value="3"/>
</dbReference>
<reference evidence="2 3" key="2">
    <citation type="journal article" date="2017" name="Antonie Van Leeuwenhoek">
        <title>Rhizobium rhizosphaerae sp. nov., a novel species isolated from rice rhizosphere.</title>
        <authorList>
            <person name="Zhao J.J."/>
            <person name="Zhang J."/>
            <person name="Zhang R.J."/>
            <person name="Zhang C.W."/>
            <person name="Yin H.Q."/>
            <person name="Zhang X.X."/>
        </authorList>
    </citation>
    <scope>NUCLEOTIDE SEQUENCE [LARGE SCALE GENOMIC DNA]</scope>
    <source>
        <strain evidence="2 3">ACAM 611</strain>
    </source>
</reference>
<dbReference type="AlphaFoldDB" id="H5TDV0"/>
<dbReference type="PANTHER" id="PTHR42785">
    <property type="entry name" value="DNA TOPOISOMERASE, TYPE IA, CORE"/>
    <property type="match status" value="1"/>
</dbReference>
<organism evidence="2 3">
    <name type="scientific">Glaciecola punicea ACAM 611</name>
    <dbReference type="NCBI Taxonomy" id="1121923"/>
    <lineage>
        <taxon>Bacteria</taxon>
        <taxon>Pseudomonadati</taxon>
        <taxon>Pseudomonadota</taxon>
        <taxon>Gammaproteobacteria</taxon>
        <taxon>Alteromonadales</taxon>
        <taxon>Alteromonadaceae</taxon>
        <taxon>Glaciecola</taxon>
    </lineage>
</organism>
<feature type="domain" description="DNA topoisomerase type IA zn finger" evidence="1">
    <location>
        <begin position="23"/>
        <end position="58"/>
    </location>
</feature>
<accession>H5TDV0</accession>
<feature type="domain" description="DNA topoisomerase type IA zn finger" evidence="1">
    <location>
        <begin position="158"/>
        <end position="182"/>
    </location>
</feature>
<dbReference type="OrthoDB" id="6412825at2"/>
<sequence>MSKKKDVIFPEHSSHQANQVAYGDCPKCSAPLQLKHVGKSSFLGCTTYPSCDYSKSLTSTEVSTLKVMQDSHCPQCNEPLAVKKGRYGMFIGCTNFPSCHFISTNQQKQIQAQYNSVACPSCKKGMIQKRQNRFGKFFYACDNYPKCKYLLNNEPVDKSCPQCNANIMLVKTKGEKILLCANADCAHLIDESE</sequence>
<evidence type="ECO:0000259" key="1">
    <source>
        <dbReference type="Pfam" id="PF01396"/>
    </source>
</evidence>
<dbReference type="InterPro" id="IPR013498">
    <property type="entry name" value="Topo_IA_Znf"/>
</dbReference>
<name>H5TDV0_9ALTE</name>
<keyword evidence="3" id="KW-1185">Reference proteome</keyword>
<comment type="caution">
    <text evidence="2">The sequence shown here is derived from an EMBL/GenBank/DDBJ whole genome shotgun (WGS) entry which is preliminary data.</text>
</comment>
<dbReference type="Pfam" id="PF01396">
    <property type="entry name" value="Zn_ribbon_Top1"/>
    <property type="match status" value="4"/>
</dbReference>
<dbReference type="EMBL" id="BAET01000030">
    <property type="protein sequence ID" value="GAB56477.1"/>
    <property type="molecule type" value="Genomic_DNA"/>
</dbReference>